<gene>
    <name evidence="1" type="ORF">NCTC11532_02311</name>
</gene>
<dbReference type="EMBL" id="UGPB01000001">
    <property type="protein sequence ID" value="STY30245.1"/>
    <property type="molecule type" value="Genomic_DNA"/>
</dbReference>
<reference evidence="1 2" key="1">
    <citation type="submission" date="2018-06" db="EMBL/GenBank/DDBJ databases">
        <authorList>
            <consortium name="Pathogen Informatics"/>
            <person name="Doyle S."/>
        </authorList>
    </citation>
    <scope>NUCLEOTIDE SEQUENCE [LARGE SCALE GENOMIC DNA]</scope>
    <source>
        <strain evidence="1 2">NCTC11532</strain>
    </source>
</reference>
<dbReference type="Pfam" id="PF26125">
    <property type="entry name" value="AcrVA2-like"/>
    <property type="match status" value="1"/>
</dbReference>
<proteinExistence type="predicted"/>
<dbReference type="RefSeq" id="WP_031564257.1">
    <property type="nucleotide sequence ID" value="NZ_CAAAIS010000001.1"/>
</dbReference>
<dbReference type="OrthoDB" id="5514004at2"/>
<dbReference type="Proteomes" id="UP000255297">
    <property type="component" value="Unassembled WGS sequence"/>
</dbReference>
<evidence type="ECO:0000313" key="1">
    <source>
        <dbReference type="EMBL" id="STY30245.1"/>
    </source>
</evidence>
<sequence length="258" mass="30551">MEPHDCLINLSQKFPNAWNLITQFREQNYFKCEWPSWCFLPNDAWQGIISREYNTSYLKPYQKQEASLLAAVGTWRYTQGIYRFNKNFYEKITEHSEKNNLNESLFYSLPEWSIYIETPDLKWSDNFLYGFWCHLAWDNQKKFSELRFVLNTEKLISISLPLNKGTINNIIHNKLNPGFLPLLSVNPLSTMCLLTYHLCSPRVDIINPLGKIPRFPEPKMYKGNLKIFPPNNPSFWTVDLNETYKNEINISKGNFLRN</sequence>
<dbReference type="AlphaFoldDB" id="A0A378LT42"/>
<keyword evidence="2" id="KW-1185">Reference proteome</keyword>
<accession>A0A378LT42</accession>
<organism evidence="1 2">
    <name type="scientific">Legionella wadsworthii</name>
    <dbReference type="NCBI Taxonomy" id="28088"/>
    <lineage>
        <taxon>Bacteria</taxon>
        <taxon>Pseudomonadati</taxon>
        <taxon>Pseudomonadota</taxon>
        <taxon>Gammaproteobacteria</taxon>
        <taxon>Legionellales</taxon>
        <taxon>Legionellaceae</taxon>
        <taxon>Legionella</taxon>
    </lineage>
</organism>
<name>A0A378LT42_9GAMM</name>
<dbReference type="InterPro" id="IPR058915">
    <property type="entry name" value="AcrVA2-like"/>
</dbReference>
<protein>
    <submittedName>
        <fullName evidence="1">Uncharacterized protein</fullName>
    </submittedName>
</protein>
<evidence type="ECO:0000313" key="2">
    <source>
        <dbReference type="Proteomes" id="UP000255297"/>
    </source>
</evidence>